<accession>A0A8J2PNI4</accession>
<evidence type="ECO:0000313" key="1">
    <source>
        <dbReference type="EMBL" id="CAG7821245.1"/>
    </source>
</evidence>
<protein>
    <submittedName>
        <fullName evidence="1">Uncharacterized protein</fullName>
    </submittedName>
</protein>
<gene>
    <name evidence="1" type="ORF">AFUS01_LOCUS31594</name>
</gene>
<name>A0A8J2PNI4_9HEXA</name>
<evidence type="ECO:0000313" key="2">
    <source>
        <dbReference type="Proteomes" id="UP000708208"/>
    </source>
</evidence>
<dbReference type="EMBL" id="CAJVCH010504617">
    <property type="protein sequence ID" value="CAG7821245.1"/>
    <property type="molecule type" value="Genomic_DNA"/>
</dbReference>
<organism evidence="1 2">
    <name type="scientific">Allacma fusca</name>
    <dbReference type="NCBI Taxonomy" id="39272"/>
    <lineage>
        <taxon>Eukaryota</taxon>
        <taxon>Metazoa</taxon>
        <taxon>Ecdysozoa</taxon>
        <taxon>Arthropoda</taxon>
        <taxon>Hexapoda</taxon>
        <taxon>Collembola</taxon>
        <taxon>Symphypleona</taxon>
        <taxon>Sminthuridae</taxon>
        <taxon>Allacma</taxon>
    </lineage>
</organism>
<feature type="non-terminal residue" evidence="1">
    <location>
        <position position="1"/>
    </location>
</feature>
<keyword evidence="2" id="KW-1185">Reference proteome</keyword>
<sequence length="76" mass="8670">IAPQPCKFPSWLPKHAQWYTLDMRLTYTFEMSSMRVSNSTDLNGFGPVVMSAACSQIIDNHTVDKVVLILYTTSEW</sequence>
<dbReference type="Proteomes" id="UP000708208">
    <property type="component" value="Unassembled WGS sequence"/>
</dbReference>
<proteinExistence type="predicted"/>
<dbReference type="AlphaFoldDB" id="A0A8J2PNI4"/>
<reference evidence="1" key="1">
    <citation type="submission" date="2021-06" db="EMBL/GenBank/DDBJ databases">
        <authorList>
            <person name="Hodson N. C."/>
            <person name="Mongue J. A."/>
            <person name="Jaron S. K."/>
        </authorList>
    </citation>
    <scope>NUCLEOTIDE SEQUENCE</scope>
</reference>
<dbReference type="OrthoDB" id="9979716at2759"/>
<comment type="caution">
    <text evidence="1">The sequence shown here is derived from an EMBL/GenBank/DDBJ whole genome shotgun (WGS) entry which is preliminary data.</text>
</comment>